<feature type="coiled-coil region" evidence="3">
    <location>
        <begin position="350"/>
        <end position="377"/>
    </location>
</feature>
<gene>
    <name evidence="4" type="ORF">AAA081_01230</name>
</gene>
<evidence type="ECO:0000256" key="1">
    <source>
        <dbReference type="ARBA" id="ARBA00005541"/>
    </source>
</evidence>
<evidence type="ECO:0000313" key="5">
    <source>
        <dbReference type="Proteomes" id="UP001481872"/>
    </source>
</evidence>
<keyword evidence="3" id="KW-0175">Coiled coil</keyword>
<name>A0ABV1J4T5_9FIRM</name>
<dbReference type="Pfam" id="PF05816">
    <property type="entry name" value="TelA"/>
    <property type="match status" value="1"/>
</dbReference>
<evidence type="ECO:0000256" key="2">
    <source>
        <dbReference type="PIRNR" id="PIRNR026508"/>
    </source>
</evidence>
<comment type="caution">
    <text evidence="4">The sequence shown here is derived from an EMBL/GenBank/DDBJ whole genome shotgun (WGS) entry which is preliminary data.</text>
</comment>
<comment type="similarity">
    <text evidence="1 2">Belongs to the TelA family.</text>
</comment>
<accession>A0ABV1J4T5</accession>
<sequence>MTNTNEITLDSLMQGPIQDQSDIDTLAIATKAEEALTRLSPEERARVDALKEAIDLRDSQALAVYGANTQKGVAQFSAQILSEVKSKDAGDVGAMMSDLMLDVKDLDFSSLEGESLLDKLPFVKKTKRSVEKFIARYEVVESHVDKIQAQLESARMELLKDIGVFDKLYDKNVEYFRELQYYILAGEEKIAECRENVLPKLYEDAKNADDPMAMQVVKDFDDAVNRFEKKIFDLKTSKTVAIQTAPQIKLIQNNDKLLVDKVTDAITNTIPLWKSQMVIALGTQKQGQVLAMQKQVSDTTNELLRKNAEKLKQTTLDVAEEAERSTIDVETLQKVNDELIATIEDSIKIHDRARENRAKAEVELEKIENSLKAALENASRPKIEA</sequence>
<proteinExistence type="inferred from homology"/>
<keyword evidence="5" id="KW-1185">Reference proteome</keyword>
<dbReference type="RefSeq" id="WP_349053339.1">
    <property type="nucleotide sequence ID" value="NZ_JBBNPS010000002.1"/>
</dbReference>
<evidence type="ECO:0000256" key="3">
    <source>
        <dbReference type="SAM" id="Coils"/>
    </source>
</evidence>
<dbReference type="PANTHER" id="PTHR38432">
    <property type="entry name" value="TELA-LIKE PROTEIN SAOUHSC_01408"/>
    <property type="match status" value="1"/>
</dbReference>
<dbReference type="EMBL" id="JBBNPS010000002">
    <property type="protein sequence ID" value="MEQ3352928.1"/>
    <property type="molecule type" value="Genomic_DNA"/>
</dbReference>
<reference evidence="4 5" key="1">
    <citation type="submission" date="2024-04" db="EMBL/GenBank/DDBJ databases">
        <title>Human intestinal bacterial collection.</title>
        <authorList>
            <person name="Pauvert C."/>
            <person name="Hitch T.C.A."/>
            <person name="Clavel T."/>
        </authorList>
    </citation>
    <scope>NUCLEOTIDE SEQUENCE [LARGE SCALE GENOMIC DNA]</scope>
    <source>
        <strain evidence="4 5">CLA-SR-H026</strain>
    </source>
</reference>
<dbReference type="PIRSF" id="PIRSF026508">
    <property type="entry name" value="TelA"/>
    <property type="match status" value="1"/>
</dbReference>
<dbReference type="Proteomes" id="UP001481872">
    <property type="component" value="Unassembled WGS sequence"/>
</dbReference>
<organism evidence="4 5">
    <name type="scientific">Aedoeadaptatus acetigenes</name>
    <dbReference type="NCBI Taxonomy" id="2981723"/>
    <lineage>
        <taxon>Bacteria</taxon>
        <taxon>Bacillati</taxon>
        <taxon>Bacillota</taxon>
        <taxon>Tissierellia</taxon>
        <taxon>Tissierellales</taxon>
        <taxon>Peptoniphilaceae</taxon>
        <taxon>Aedoeadaptatus</taxon>
    </lineage>
</organism>
<dbReference type="InterPro" id="IPR008863">
    <property type="entry name" value="Toxic_anion-R_TelA"/>
</dbReference>
<protein>
    <submittedName>
        <fullName evidence="4">Toxic anion resistance protein</fullName>
    </submittedName>
</protein>
<evidence type="ECO:0000313" key="4">
    <source>
        <dbReference type="EMBL" id="MEQ3352928.1"/>
    </source>
</evidence>
<dbReference type="PANTHER" id="PTHR38432:SF1">
    <property type="entry name" value="TELA-LIKE PROTEIN SAOUHSC_01408"/>
    <property type="match status" value="1"/>
</dbReference>